<evidence type="ECO:0000256" key="2">
    <source>
        <dbReference type="ARBA" id="ARBA00022670"/>
    </source>
</evidence>
<dbReference type="GO" id="GO:0006508">
    <property type="term" value="P:proteolysis"/>
    <property type="evidence" value="ECO:0007669"/>
    <property type="project" value="UniProtKB-KW"/>
</dbReference>
<evidence type="ECO:0000256" key="5">
    <source>
        <dbReference type="ARBA" id="ARBA00022825"/>
    </source>
</evidence>
<organism evidence="8">
    <name type="scientific">Alsobacter sp. KACC 23698</name>
    <dbReference type="NCBI Taxonomy" id="3149229"/>
    <lineage>
        <taxon>Bacteria</taxon>
        <taxon>Pseudomonadati</taxon>
        <taxon>Pseudomonadota</taxon>
        <taxon>Alphaproteobacteria</taxon>
        <taxon>Hyphomicrobiales</taxon>
        <taxon>Alsobacteraceae</taxon>
        <taxon>Alsobacter</taxon>
    </lineage>
</organism>
<dbReference type="InterPro" id="IPR008256">
    <property type="entry name" value="Peptidase_S1B"/>
</dbReference>
<dbReference type="RefSeq" id="WP_406854407.1">
    <property type="nucleotide sequence ID" value="NZ_CP157484.1"/>
</dbReference>
<dbReference type="EMBL" id="CP157484">
    <property type="protein sequence ID" value="XBO37584.1"/>
    <property type="molecule type" value="Genomic_DNA"/>
</dbReference>
<keyword evidence="2 6" id="KW-0645">Protease</keyword>
<proteinExistence type="inferred from homology"/>
<dbReference type="Pfam" id="PF13365">
    <property type="entry name" value="Trypsin_2"/>
    <property type="match status" value="1"/>
</dbReference>
<dbReference type="InterPro" id="IPR009003">
    <property type="entry name" value="Peptidase_S1_PA"/>
</dbReference>
<dbReference type="PANTHER" id="PTHR15462">
    <property type="entry name" value="SERINE PROTEASE"/>
    <property type="match status" value="1"/>
</dbReference>
<evidence type="ECO:0000256" key="6">
    <source>
        <dbReference type="RuleBase" id="RU004296"/>
    </source>
</evidence>
<evidence type="ECO:0000256" key="1">
    <source>
        <dbReference type="ARBA" id="ARBA00008764"/>
    </source>
</evidence>
<sequence>MELRSIDSPVREQGRGDSIEAGAATQKQFQAVLENRITPAAANPPPLSDLVRRRLVTGKSARPLFRPESSGLESVLDADERTRIVNTSESPWRMVCALSIDSEWGTYVGTGWFVAPTTLITAGHCVFDRNQMNGWARRIAVTPARDRELTPFGSAVSTRFSTVDRWLSDQDPDFDIAAIHLDEPMLTDPSAVFRVGALTDEELVDYMINVSGYPGTPGGGQELYWAKNRIRAVTPRRIFYDVDTSGGQSGGPAYIFREGEIQPIVVGIHAYGLGGTPASMNMRVNSAPRIIPAVVDQIEHWCQNGGAGGIANLGGMAGVGGGVG</sequence>
<gene>
    <name evidence="8" type="ORF">ABEG18_17890</name>
</gene>
<dbReference type="InterPro" id="IPR043504">
    <property type="entry name" value="Peptidase_S1_PA_chymotrypsin"/>
</dbReference>
<dbReference type="PRINTS" id="PR00839">
    <property type="entry name" value="V8PROTEASE"/>
</dbReference>
<dbReference type="EC" id="3.4.21.-" evidence="6"/>
<dbReference type="PANTHER" id="PTHR15462:SF8">
    <property type="entry name" value="SERINE PROTEASE"/>
    <property type="match status" value="1"/>
</dbReference>
<name>A0AAU7JC29_9HYPH</name>
<accession>A0AAU7JC29</accession>
<dbReference type="SUPFAM" id="SSF50494">
    <property type="entry name" value="Trypsin-like serine proteases"/>
    <property type="match status" value="1"/>
</dbReference>
<evidence type="ECO:0000256" key="7">
    <source>
        <dbReference type="SAM" id="MobiDB-lite"/>
    </source>
</evidence>
<dbReference type="PROSITE" id="PS00134">
    <property type="entry name" value="TRYPSIN_HIS"/>
    <property type="match status" value="1"/>
</dbReference>
<dbReference type="AlphaFoldDB" id="A0AAU7JC29"/>
<protein>
    <recommendedName>
        <fullName evidence="6">Serine protease</fullName>
        <ecNumber evidence="6">3.4.21.-</ecNumber>
    </recommendedName>
</protein>
<reference evidence="8" key="1">
    <citation type="submission" date="2024-05" db="EMBL/GenBank/DDBJ databases">
        <authorList>
            <person name="Kim S."/>
            <person name="Heo J."/>
            <person name="Choi H."/>
            <person name="Choi Y."/>
            <person name="Kwon S.-W."/>
            <person name="Kim Y."/>
        </authorList>
    </citation>
    <scope>NUCLEOTIDE SEQUENCE</scope>
    <source>
        <strain evidence="8">KACC 23698</strain>
    </source>
</reference>
<keyword evidence="4 6" id="KW-0378">Hydrolase</keyword>
<evidence type="ECO:0000313" key="8">
    <source>
        <dbReference type="EMBL" id="XBO37584.1"/>
    </source>
</evidence>
<keyword evidence="3" id="KW-0732">Signal</keyword>
<evidence type="ECO:0000256" key="4">
    <source>
        <dbReference type="ARBA" id="ARBA00022801"/>
    </source>
</evidence>
<dbReference type="InterPro" id="IPR018114">
    <property type="entry name" value="TRYPSIN_HIS"/>
</dbReference>
<feature type="compositionally biased region" description="Basic and acidic residues" evidence="7">
    <location>
        <begin position="1"/>
        <end position="18"/>
    </location>
</feature>
<dbReference type="GO" id="GO:0004252">
    <property type="term" value="F:serine-type endopeptidase activity"/>
    <property type="evidence" value="ECO:0007669"/>
    <property type="project" value="InterPro"/>
</dbReference>
<comment type="similarity">
    <text evidence="1 6">Belongs to the peptidase S1B family.</text>
</comment>
<dbReference type="InterPro" id="IPR050966">
    <property type="entry name" value="Glutamyl_endopeptidase"/>
</dbReference>
<keyword evidence="5 6" id="KW-0720">Serine protease</keyword>
<evidence type="ECO:0000256" key="3">
    <source>
        <dbReference type="ARBA" id="ARBA00022729"/>
    </source>
</evidence>
<feature type="region of interest" description="Disordered" evidence="7">
    <location>
        <begin position="1"/>
        <end position="22"/>
    </location>
</feature>
<dbReference type="Gene3D" id="2.40.10.10">
    <property type="entry name" value="Trypsin-like serine proteases"/>
    <property type="match status" value="2"/>
</dbReference>